<evidence type="ECO:0000313" key="2">
    <source>
        <dbReference type="EMBL" id="MEA5139155.1"/>
    </source>
</evidence>
<name>A0ABU5Q8I9_9BACT</name>
<comment type="caution">
    <text evidence="2">The sequence shown here is derived from an EMBL/GenBank/DDBJ whole genome shotgun (WGS) entry which is preliminary data.</text>
</comment>
<dbReference type="Pfam" id="PF13618">
    <property type="entry name" value="Gluconate_2-dh3"/>
    <property type="match status" value="1"/>
</dbReference>
<dbReference type="EC" id="1.-.-.-" evidence="2"/>
<accession>A0ABU5Q8I9</accession>
<proteinExistence type="predicted"/>
<dbReference type="RefSeq" id="WP_323296315.1">
    <property type="nucleotide sequence ID" value="NZ_JAYFUM010000008.1"/>
</dbReference>
<gene>
    <name evidence="2" type="ORF">VB248_08420</name>
</gene>
<protein>
    <submittedName>
        <fullName evidence="2">Gluconate 2-dehydrogenase subunit 3 family protein</fullName>
        <ecNumber evidence="2">1.-.-.-</ecNumber>
    </submittedName>
</protein>
<keyword evidence="1" id="KW-0732">Signal</keyword>
<dbReference type="InterPro" id="IPR027056">
    <property type="entry name" value="Gluconate_2DH_su3"/>
</dbReference>
<evidence type="ECO:0000256" key="1">
    <source>
        <dbReference type="SAM" id="SignalP"/>
    </source>
</evidence>
<dbReference type="Proteomes" id="UP001302949">
    <property type="component" value="Unassembled WGS sequence"/>
</dbReference>
<sequence length="182" mass="19762">MKRRDAIARVALMMGGILSASTLATVLEGCKSGAGSEGTALSFSEEQSSMLAEIAEIILPKTSTPGAIEAKVPEFIQMMLKDCFKEEQQKAFFAGLDKLNEDSEKANGTDFAKATPAQKLALIKAEDAAKERSEFWKIMKDLTVLGYFTSEPGATKALEFLEVPGKYEPIKLQKGQKAWAMS</sequence>
<dbReference type="EMBL" id="JAYFUM010000008">
    <property type="protein sequence ID" value="MEA5139155.1"/>
    <property type="molecule type" value="Genomic_DNA"/>
</dbReference>
<organism evidence="2 3">
    <name type="scientific">Arcicella rigui</name>
    <dbReference type="NCBI Taxonomy" id="797020"/>
    <lineage>
        <taxon>Bacteria</taxon>
        <taxon>Pseudomonadati</taxon>
        <taxon>Bacteroidota</taxon>
        <taxon>Cytophagia</taxon>
        <taxon>Cytophagales</taxon>
        <taxon>Flectobacillaceae</taxon>
        <taxon>Arcicella</taxon>
    </lineage>
</organism>
<dbReference type="GO" id="GO:0016491">
    <property type="term" value="F:oxidoreductase activity"/>
    <property type="evidence" value="ECO:0007669"/>
    <property type="project" value="UniProtKB-KW"/>
</dbReference>
<evidence type="ECO:0000313" key="3">
    <source>
        <dbReference type="Proteomes" id="UP001302949"/>
    </source>
</evidence>
<keyword evidence="2" id="KW-0560">Oxidoreductase</keyword>
<feature type="chain" id="PRO_5045921960" evidence="1">
    <location>
        <begin position="25"/>
        <end position="182"/>
    </location>
</feature>
<keyword evidence="3" id="KW-1185">Reference proteome</keyword>
<reference evidence="2 3" key="1">
    <citation type="submission" date="2023-12" db="EMBL/GenBank/DDBJ databases">
        <title>Novel species of the genus Arcicella isolated from rivers.</title>
        <authorList>
            <person name="Lu H."/>
        </authorList>
    </citation>
    <scope>NUCLEOTIDE SEQUENCE [LARGE SCALE GENOMIC DNA]</scope>
    <source>
        <strain evidence="2 3">KCTC 23307</strain>
    </source>
</reference>
<feature type="signal peptide" evidence="1">
    <location>
        <begin position="1"/>
        <end position="24"/>
    </location>
</feature>